<dbReference type="SMART" id="SM01031">
    <property type="entry name" value="BHD_2"/>
    <property type="match status" value="1"/>
</dbReference>
<dbReference type="GO" id="GO:0000111">
    <property type="term" value="C:nucleotide-excision repair factor 2 complex"/>
    <property type="evidence" value="ECO:0007669"/>
    <property type="project" value="TreeGrafter"/>
</dbReference>
<feature type="compositionally biased region" description="Polar residues" evidence="6">
    <location>
        <begin position="306"/>
        <end position="324"/>
    </location>
</feature>
<dbReference type="RefSeq" id="XP_033391615.1">
    <property type="nucleotide sequence ID" value="XM_033538511.1"/>
</dbReference>
<feature type="domain" description="Rad4 beta-hairpin" evidence="7">
    <location>
        <begin position="446"/>
        <end position="504"/>
    </location>
</feature>
<evidence type="ECO:0000259" key="8">
    <source>
        <dbReference type="SMART" id="SM01031"/>
    </source>
</evidence>
<dbReference type="InterPro" id="IPR004583">
    <property type="entry name" value="DNA_repair_Rad4"/>
</dbReference>
<comment type="similarity">
    <text evidence="2">Belongs to the XPC family.</text>
</comment>
<keyword evidence="3" id="KW-0227">DNA damage</keyword>
<feature type="region of interest" description="Disordered" evidence="6">
    <location>
        <begin position="776"/>
        <end position="980"/>
    </location>
</feature>
<keyword evidence="4" id="KW-0234">DNA repair</keyword>
<dbReference type="OrthoDB" id="300780at2759"/>
<dbReference type="Pfam" id="PF10404">
    <property type="entry name" value="BHD_2"/>
    <property type="match status" value="1"/>
</dbReference>
<evidence type="ECO:0000256" key="1">
    <source>
        <dbReference type="ARBA" id="ARBA00004123"/>
    </source>
</evidence>
<dbReference type="PANTHER" id="PTHR12135">
    <property type="entry name" value="DNA REPAIR PROTEIN XP-C / RAD4"/>
    <property type="match status" value="1"/>
</dbReference>
<comment type="subcellular location">
    <subcellularLocation>
        <location evidence="1">Nucleus</location>
    </subcellularLocation>
</comment>
<dbReference type="InterPro" id="IPR036985">
    <property type="entry name" value="Transglutaminase-like_sf"/>
</dbReference>
<feature type="compositionally biased region" description="Basic and acidic residues" evidence="6">
    <location>
        <begin position="879"/>
        <end position="893"/>
    </location>
</feature>
<dbReference type="InterPro" id="IPR018328">
    <property type="entry name" value="Rad4_beta-hairpin_dom3"/>
</dbReference>
<dbReference type="GO" id="GO:0006289">
    <property type="term" value="P:nucleotide-excision repair"/>
    <property type="evidence" value="ECO:0007669"/>
    <property type="project" value="InterPro"/>
</dbReference>
<dbReference type="InterPro" id="IPR042488">
    <property type="entry name" value="Rad4_BHD3_sf"/>
</dbReference>
<reference evidence="10" key="1">
    <citation type="journal article" date="2020" name="Stud. Mycol.">
        <title>101 Dothideomycetes genomes: a test case for predicting lifestyles and emergence of pathogens.</title>
        <authorList>
            <person name="Haridas S."/>
            <person name="Albert R."/>
            <person name="Binder M."/>
            <person name="Bloem J."/>
            <person name="Labutti K."/>
            <person name="Salamov A."/>
            <person name="Andreopoulos B."/>
            <person name="Baker S."/>
            <person name="Barry K."/>
            <person name="Bills G."/>
            <person name="Bluhm B."/>
            <person name="Cannon C."/>
            <person name="Castanera R."/>
            <person name="Culley D."/>
            <person name="Daum C."/>
            <person name="Ezra D."/>
            <person name="Gonzalez J."/>
            <person name="Henrissat B."/>
            <person name="Kuo A."/>
            <person name="Liang C."/>
            <person name="Lipzen A."/>
            <person name="Lutzoni F."/>
            <person name="Magnuson J."/>
            <person name="Mondo S."/>
            <person name="Nolan M."/>
            <person name="Ohm R."/>
            <person name="Pangilinan J."/>
            <person name="Park H.-J."/>
            <person name="Ramirez L."/>
            <person name="Alfaro M."/>
            <person name="Sun H."/>
            <person name="Tritt A."/>
            <person name="Yoshinaga Y."/>
            <person name="Zwiers L.-H."/>
            <person name="Turgeon B."/>
            <person name="Goodwin S."/>
            <person name="Spatafora J."/>
            <person name="Crous P."/>
            <person name="Grigoriev I."/>
        </authorList>
    </citation>
    <scope>NUCLEOTIDE SEQUENCE</scope>
    <source>
        <strain evidence="10">CBS 121167</strain>
    </source>
</reference>
<dbReference type="Gene3D" id="3.90.260.10">
    <property type="entry name" value="Transglutaminase-like"/>
    <property type="match status" value="1"/>
</dbReference>
<evidence type="ECO:0000256" key="2">
    <source>
        <dbReference type="ARBA" id="ARBA00009525"/>
    </source>
</evidence>
<feature type="compositionally biased region" description="Basic and acidic residues" evidence="6">
    <location>
        <begin position="1"/>
        <end position="12"/>
    </location>
</feature>
<feature type="domain" description="Rad4 beta-hairpin" evidence="9">
    <location>
        <begin position="576"/>
        <end position="650"/>
    </location>
</feature>
<protein>
    <recommendedName>
        <fullName evidence="12">Rad4 beta-hairpin domain-containing protein</fullName>
    </recommendedName>
</protein>
<feature type="region of interest" description="Disordered" evidence="6">
    <location>
        <begin position="66"/>
        <end position="85"/>
    </location>
</feature>
<dbReference type="GO" id="GO:0005737">
    <property type="term" value="C:cytoplasm"/>
    <property type="evidence" value="ECO:0007669"/>
    <property type="project" value="TreeGrafter"/>
</dbReference>
<proteinExistence type="inferred from homology"/>
<dbReference type="PANTHER" id="PTHR12135:SF0">
    <property type="entry name" value="DNA REPAIR PROTEIN COMPLEMENTING XP-C CELLS"/>
    <property type="match status" value="1"/>
</dbReference>
<evidence type="ECO:0000256" key="6">
    <source>
        <dbReference type="SAM" id="MobiDB-lite"/>
    </source>
</evidence>
<feature type="compositionally biased region" description="Basic and acidic residues" evidence="6">
    <location>
        <begin position="851"/>
        <end position="862"/>
    </location>
</feature>
<evidence type="ECO:0000256" key="4">
    <source>
        <dbReference type="ARBA" id="ARBA00023204"/>
    </source>
</evidence>
<gene>
    <name evidence="10" type="ORF">K452DRAFT_259974</name>
</gene>
<dbReference type="Gene3D" id="3.30.70.2460">
    <property type="entry name" value="Rad4, beta-hairpin domain BHD3"/>
    <property type="match status" value="1"/>
</dbReference>
<dbReference type="Pfam" id="PF10405">
    <property type="entry name" value="BHD_3"/>
    <property type="match status" value="1"/>
</dbReference>
<dbReference type="Gene3D" id="2.20.20.110">
    <property type="entry name" value="Rad4, beta-hairpin domain BHD1"/>
    <property type="match status" value="1"/>
</dbReference>
<dbReference type="GO" id="GO:0003697">
    <property type="term" value="F:single-stranded DNA binding"/>
    <property type="evidence" value="ECO:0007669"/>
    <property type="project" value="TreeGrafter"/>
</dbReference>
<dbReference type="GeneID" id="54296007"/>
<dbReference type="Gene3D" id="3.30.60.290">
    <property type="entry name" value="Rad4, beta-hairpin domain BHD2"/>
    <property type="match status" value="1"/>
</dbReference>
<accession>A0A6A6AYP7</accession>
<dbReference type="Pfam" id="PF10403">
    <property type="entry name" value="BHD_1"/>
    <property type="match status" value="1"/>
</dbReference>
<dbReference type="Pfam" id="PF03835">
    <property type="entry name" value="Rad4"/>
    <property type="match status" value="1"/>
</dbReference>
<dbReference type="GO" id="GO:0006298">
    <property type="term" value="P:mismatch repair"/>
    <property type="evidence" value="ECO:0007669"/>
    <property type="project" value="TreeGrafter"/>
</dbReference>
<evidence type="ECO:0000256" key="5">
    <source>
        <dbReference type="ARBA" id="ARBA00023242"/>
    </source>
</evidence>
<dbReference type="AlphaFoldDB" id="A0A6A6AYP7"/>
<dbReference type="Proteomes" id="UP000799438">
    <property type="component" value="Unassembled WGS sequence"/>
</dbReference>
<dbReference type="InterPro" id="IPR018325">
    <property type="entry name" value="Rad4/PNGase_transGLS-fold"/>
</dbReference>
<evidence type="ECO:0000259" key="7">
    <source>
        <dbReference type="SMART" id="SM01030"/>
    </source>
</evidence>
<evidence type="ECO:0000256" key="3">
    <source>
        <dbReference type="ARBA" id="ARBA00022763"/>
    </source>
</evidence>
<feature type="region of interest" description="Disordered" evidence="6">
    <location>
        <begin position="265"/>
        <end position="324"/>
    </location>
</feature>
<dbReference type="SMART" id="SM01030">
    <property type="entry name" value="BHD_1"/>
    <property type="match status" value="1"/>
</dbReference>
<dbReference type="GO" id="GO:0071942">
    <property type="term" value="C:XPC complex"/>
    <property type="evidence" value="ECO:0007669"/>
    <property type="project" value="TreeGrafter"/>
</dbReference>
<organism evidence="10 11">
    <name type="scientific">Aplosporella prunicola CBS 121167</name>
    <dbReference type="NCBI Taxonomy" id="1176127"/>
    <lineage>
        <taxon>Eukaryota</taxon>
        <taxon>Fungi</taxon>
        <taxon>Dikarya</taxon>
        <taxon>Ascomycota</taxon>
        <taxon>Pezizomycotina</taxon>
        <taxon>Dothideomycetes</taxon>
        <taxon>Dothideomycetes incertae sedis</taxon>
        <taxon>Botryosphaeriales</taxon>
        <taxon>Aplosporellaceae</taxon>
        <taxon>Aplosporella</taxon>
    </lineage>
</organism>
<feature type="compositionally biased region" description="Polar residues" evidence="6">
    <location>
        <begin position="26"/>
        <end position="37"/>
    </location>
</feature>
<dbReference type="GO" id="GO:0003684">
    <property type="term" value="F:damaged DNA binding"/>
    <property type="evidence" value="ECO:0007669"/>
    <property type="project" value="InterPro"/>
</dbReference>
<dbReference type="SMART" id="SM01032">
    <property type="entry name" value="BHD_3"/>
    <property type="match status" value="1"/>
</dbReference>
<evidence type="ECO:0000313" key="11">
    <source>
        <dbReference type="Proteomes" id="UP000799438"/>
    </source>
</evidence>
<feature type="domain" description="Rad4 beta-hairpin" evidence="8">
    <location>
        <begin position="506"/>
        <end position="569"/>
    </location>
</feature>
<evidence type="ECO:0000259" key="9">
    <source>
        <dbReference type="SMART" id="SM01032"/>
    </source>
</evidence>
<sequence length="980" mass="108422">MLSDSRPDEARPPKKRKLDAPPASPPVQTVSDSSEGTGDSDVEWEEVEVGSGADYLLRSPQRAQEADTLEISIGGPEAAKKAPTKARRKAATAAEKLMKLNIHKVHVLCLLYHSYVRNAWCNDPAIQASLKRFLNTKMSTSLTLNPKSSQFQATRAFVDGLNLAKDVWKDFKINATGTKRAKWAEDPKDLEAYKPPENEDTMLDISDLRKAAIAFEGSPDTGAQLFCAFLRASGVETRLVASLQPLPFASAANILPPVSSTPAKATTYVSGSDGDEGQSSLPVPESKPSRGAAATPIKRIKRMGQPRTSVSPYQGSPSQATVQKSTVIPPPRYPVYWVEAFNTANQKWLPVDPIATMTVGKPFKIEPPLSDLDVNMTYVVAFEADGVAKDVTRRYAKAYNAKTRKLRVETTPSGDRWWRKAMKIFRRGIVLDRDQVEDAELAKREASEEMPKNMQDFKDHPYYVLERHLRHNEVIHPKREVGKVNVGSSAVSKLEPIYRRRDVHSLKSADKWYRLGREVKPSEQPLKHAKPRRDRHAGLEIEEDPGHSAEGIVGAGLYADIQTELYVPPPIVRGRVPRNAFGNLDVYVASMVPRGGVHIRHRDAARASRILGIDYADAVTGFQFKGRHGTAIKQGVIVAENFKEAVESVIEGLGQAQQEDEKKKRSNEALRLWRRFLLGLRIKQQVQSYASGNEERDIGKEVDRIDADAAEKEQAGGFFRAAAMSEDPDPTGDRRSPNNTDYISLEGGFVPEDNSHEIFRSSLMRENSHQQHFQRDVDMDMGGGGFLPDDSSMHGSNEEESPPGKQGRTILERENKSIPNEGGGFLLEDNAKLEPEDGNGFSVNTPVEWPSNREEASPKDAVVDQSENGAISEQAPFEEPVRESKFHKQDVQKIQEGTATEDPAVDTPENALGDTSAHSVAQTEPDGFNKTNEMDMVIQSPHTPKSETSEEVPASEDDKGSLLSHDPEDEDAEPEWLLSD</sequence>
<evidence type="ECO:0000313" key="10">
    <source>
        <dbReference type="EMBL" id="KAF2135897.1"/>
    </source>
</evidence>
<keyword evidence="11" id="KW-1185">Reference proteome</keyword>
<dbReference type="EMBL" id="ML995545">
    <property type="protein sequence ID" value="KAF2135897.1"/>
    <property type="molecule type" value="Genomic_DNA"/>
</dbReference>
<dbReference type="InterPro" id="IPR038765">
    <property type="entry name" value="Papain-like_cys_pep_sf"/>
</dbReference>
<feature type="region of interest" description="Disordered" evidence="6">
    <location>
        <begin position="1"/>
        <end position="44"/>
    </location>
</feature>
<dbReference type="InterPro" id="IPR018326">
    <property type="entry name" value="Rad4_beta-hairpin_dom1"/>
</dbReference>
<dbReference type="InterPro" id="IPR018327">
    <property type="entry name" value="BHD_2"/>
</dbReference>
<feature type="region of interest" description="Disordered" evidence="6">
    <location>
        <begin position="716"/>
        <end position="751"/>
    </location>
</feature>
<keyword evidence="5" id="KW-0539">Nucleus</keyword>
<evidence type="ECO:0008006" key="12">
    <source>
        <dbReference type="Google" id="ProtNLM"/>
    </source>
</evidence>
<dbReference type="SUPFAM" id="SSF54001">
    <property type="entry name" value="Cysteine proteinases"/>
    <property type="match status" value="1"/>
</dbReference>
<name>A0A6A6AYP7_9PEZI</name>